<dbReference type="GO" id="GO:0160147">
    <property type="term" value="F:tRNA pseudouridine(38-40) synthase activity"/>
    <property type="evidence" value="ECO:0007669"/>
    <property type="project" value="UniProtKB-EC"/>
</dbReference>
<evidence type="ECO:0000256" key="6">
    <source>
        <dbReference type="PIRSR" id="PIRSR001430-2"/>
    </source>
</evidence>
<dbReference type="EMBL" id="MQVX01000001">
    <property type="protein sequence ID" value="PQJ14539.1"/>
    <property type="molecule type" value="Genomic_DNA"/>
</dbReference>
<dbReference type="AlphaFoldDB" id="A0A2S7T3Q9"/>
<proteinExistence type="inferred from homology"/>
<evidence type="ECO:0000256" key="5">
    <source>
        <dbReference type="PIRSR" id="PIRSR001430-1"/>
    </source>
</evidence>
<evidence type="ECO:0000256" key="3">
    <source>
        <dbReference type="ARBA" id="ARBA00023235"/>
    </source>
</evidence>
<sequence length="248" mass="28364">MRYFLECAFKGTAYHGWQKQPDAASVQERLEEALTLLLGETTEITGAGRTDAGVHAHQMYAHFDAAEELDCQDLVHRLNRFLPEDIVVKSIWKLHDEAHARFDATARAYRYRIVQKKDPFESEWAHRVHLPLDVEAMNKAASLLLGQRDFQCFSKSKTDVKTYICDLRQAEWKREGDILVFSIEADRFLRNMVRAVVGTLLEVGFHKKSPESVLEILEAKDRSQAGVSVPAKGLSLVSIRYPYSDQLR</sequence>
<dbReference type="Proteomes" id="UP000239366">
    <property type="component" value="Unassembled WGS sequence"/>
</dbReference>
<feature type="domain" description="Pseudouridine synthase I TruA alpha/beta" evidence="8">
    <location>
        <begin position="140"/>
        <end position="242"/>
    </location>
</feature>
<dbReference type="InterPro" id="IPR020094">
    <property type="entry name" value="TruA/RsuA/RluB/E/F_N"/>
</dbReference>
<comment type="similarity">
    <text evidence="1 4 7">Belongs to the tRNA pseudouridine synthase TruA family.</text>
</comment>
<feature type="active site" description="Nucleophile" evidence="4 5">
    <location>
        <position position="51"/>
    </location>
</feature>
<comment type="function">
    <text evidence="4">Formation of pseudouridine at positions 38, 39 and 40 in the anticodon stem and loop of transfer RNAs.</text>
</comment>
<dbReference type="SUPFAM" id="SSF55120">
    <property type="entry name" value="Pseudouridine synthase"/>
    <property type="match status" value="1"/>
</dbReference>
<dbReference type="GO" id="GO:0031119">
    <property type="term" value="P:tRNA pseudouridine synthesis"/>
    <property type="evidence" value="ECO:0007669"/>
    <property type="project" value="UniProtKB-UniRule"/>
</dbReference>
<comment type="caution">
    <text evidence="9">The sequence shown here is derived from an EMBL/GenBank/DDBJ whole genome shotgun (WGS) entry which is preliminary data.</text>
</comment>
<evidence type="ECO:0000256" key="7">
    <source>
        <dbReference type="RuleBase" id="RU003792"/>
    </source>
</evidence>
<keyword evidence="10" id="KW-1185">Reference proteome</keyword>
<organism evidence="9 10">
    <name type="scientific">Aureicoccus marinus</name>
    <dbReference type="NCBI Taxonomy" id="754435"/>
    <lineage>
        <taxon>Bacteria</taxon>
        <taxon>Pseudomonadati</taxon>
        <taxon>Bacteroidota</taxon>
        <taxon>Flavobacteriia</taxon>
        <taxon>Flavobacteriales</taxon>
        <taxon>Flavobacteriaceae</taxon>
        <taxon>Aureicoccus</taxon>
    </lineage>
</organism>
<dbReference type="InterPro" id="IPR001406">
    <property type="entry name" value="PsdUridine_synth_TruA"/>
</dbReference>
<comment type="catalytic activity">
    <reaction evidence="4 7">
        <text>uridine(38/39/40) in tRNA = pseudouridine(38/39/40) in tRNA</text>
        <dbReference type="Rhea" id="RHEA:22376"/>
        <dbReference type="Rhea" id="RHEA-COMP:10085"/>
        <dbReference type="Rhea" id="RHEA-COMP:10087"/>
        <dbReference type="ChEBI" id="CHEBI:65314"/>
        <dbReference type="ChEBI" id="CHEBI:65315"/>
        <dbReference type="EC" id="5.4.99.12"/>
    </reaction>
</comment>
<reference evidence="10" key="1">
    <citation type="submission" date="2016-11" db="EMBL/GenBank/DDBJ databases">
        <title>Trade-off between light-utilization and light-protection in marine flavobacteria.</title>
        <authorList>
            <person name="Kumagai Y."/>
            <person name="Yoshizawa S."/>
            <person name="Kogure K."/>
        </authorList>
    </citation>
    <scope>NUCLEOTIDE SEQUENCE [LARGE SCALE GENOMIC DNA]</scope>
    <source>
        <strain evidence="10">SG-18</strain>
    </source>
</reference>
<keyword evidence="2 4" id="KW-0819">tRNA processing</keyword>
<evidence type="ECO:0000313" key="10">
    <source>
        <dbReference type="Proteomes" id="UP000239366"/>
    </source>
</evidence>
<name>A0A2S7T3Q9_9FLAO</name>
<evidence type="ECO:0000259" key="8">
    <source>
        <dbReference type="Pfam" id="PF01416"/>
    </source>
</evidence>
<dbReference type="PANTHER" id="PTHR11142">
    <property type="entry name" value="PSEUDOURIDYLATE SYNTHASE"/>
    <property type="match status" value="1"/>
</dbReference>
<dbReference type="GO" id="GO:0003723">
    <property type="term" value="F:RNA binding"/>
    <property type="evidence" value="ECO:0007669"/>
    <property type="project" value="InterPro"/>
</dbReference>
<dbReference type="RefSeq" id="WP_105000171.1">
    <property type="nucleotide sequence ID" value="NZ_MQVX01000001.1"/>
</dbReference>
<dbReference type="FunFam" id="3.30.70.580:FF:000001">
    <property type="entry name" value="tRNA pseudouridine synthase A"/>
    <property type="match status" value="1"/>
</dbReference>
<feature type="domain" description="Pseudouridine synthase I TruA alpha/beta" evidence="8">
    <location>
        <begin position="8"/>
        <end position="103"/>
    </location>
</feature>
<dbReference type="EC" id="5.4.99.12" evidence="4"/>
<dbReference type="Gene3D" id="3.30.70.580">
    <property type="entry name" value="Pseudouridine synthase I, catalytic domain, N-terminal subdomain"/>
    <property type="match status" value="1"/>
</dbReference>
<dbReference type="Gene3D" id="3.30.70.660">
    <property type="entry name" value="Pseudouridine synthase I, catalytic domain, C-terminal subdomain"/>
    <property type="match status" value="1"/>
</dbReference>
<dbReference type="HAMAP" id="MF_00171">
    <property type="entry name" value="TruA"/>
    <property type="match status" value="1"/>
</dbReference>
<dbReference type="InterPro" id="IPR020103">
    <property type="entry name" value="PsdUridine_synth_cat_dom_sf"/>
</dbReference>
<dbReference type="InterPro" id="IPR020097">
    <property type="entry name" value="PsdUridine_synth_TruA_a/b_dom"/>
</dbReference>
<protein>
    <recommendedName>
        <fullName evidence="4">tRNA pseudouridine synthase A</fullName>
        <ecNumber evidence="4">5.4.99.12</ecNumber>
    </recommendedName>
    <alternativeName>
        <fullName evidence="4">tRNA pseudouridine(38-40) synthase</fullName>
    </alternativeName>
    <alternativeName>
        <fullName evidence="4">tRNA pseudouridylate synthase I</fullName>
    </alternativeName>
    <alternativeName>
        <fullName evidence="4">tRNA-uridine isomerase I</fullName>
    </alternativeName>
</protein>
<evidence type="ECO:0000256" key="2">
    <source>
        <dbReference type="ARBA" id="ARBA00022694"/>
    </source>
</evidence>
<dbReference type="OrthoDB" id="9811823at2"/>
<evidence type="ECO:0000256" key="1">
    <source>
        <dbReference type="ARBA" id="ARBA00009375"/>
    </source>
</evidence>
<dbReference type="CDD" id="cd02570">
    <property type="entry name" value="PseudoU_synth_EcTruA"/>
    <property type="match status" value="1"/>
</dbReference>
<evidence type="ECO:0000256" key="4">
    <source>
        <dbReference type="HAMAP-Rule" id="MF_00171"/>
    </source>
</evidence>
<keyword evidence="3 4" id="KW-0413">Isomerase</keyword>
<dbReference type="NCBIfam" id="TIGR00071">
    <property type="entry name" value="hisT_truA"/>
    <property type="match status" value="1"/>
</dbReference>
<comment type="caution">
    <text evidence="4">Lacks conserved residue(s) required for the propagation of feature annotation.</text>
</comment>
<feature type="binding site" evidence="4 6">
    <location>
        <position position="109"/>
    </location>
    <ligand>
        <name>substrate</name>
    </ligand>
</feature>
<dbReference type="PIRSF" id="PIRSF001430">
    <property type="entry name" value="tRNA_psdUrid_synth"/>
    <property type="match status" value="1"/>
</dbReference>
<dbReference type="InterPro" id="IPR020095">
    <property type="entry name" value="PsdUridine_synth_TruA_C"/>
</dbReference>
<dbReference type="PANTHER" id="PTHR11142:SF0">
    <property type="entry name" value="TRNA PSEUDOURIDINE SYNTHASE-LIKE 1"/>
    <property type="match status" value="1"/>
</dbReference>
<comment type="subunit">
    <text evidence="4">Homodimer.</text>
</comment>
<evidence type="ECO:0000313" key="9">
    <source>
        <dbReference type="EMBL" id="PQJ14539.1"/>
    </source>
</evidence>
<gene>
    <name evidence="4" type="primary">truA</name>
    <name evidence="9" type="ORF">BST99_01135</name>
</gene>
<dbReference type="Pfam" id="PF01416">
    <property type="entry name" value="PseudoU_synth_1"/>
    <property type="match status" value="2"/>
</dbReference>
<accession>A0A2S7T3Q9</accession>